<dbReference type="RefSeq" id="XP_009529062.1">
    <property type="nucleotide sequence ID" value="XM_009530767.1"/>
</dbReference>
<evidence type="ECO:0000313" key="2">
    <source>
        <dbReference type="EMBL" id="EGZ15313.1"/>
    </source>
</evidence>
<dbReference type="EMBL" id="JH159155">
    <property type="protein sequence ID" value="EGZ15313.1"/>
    <property type="molecule type" value="Genomic_DNA"/>
</dbReference>
<evidence type="ECO:0000313" key="3">
    <source>
        <dbReference type="Proteomes" id="UP000002640"/>
    </source>
</evidence>
<name>G4ZLX8_PHYSP</name>
<dbReference type="AlphaFoldDB" id="G4ZLX8"/>
<dbReference type="Proteomes" id="UP000002640">
    <property type="component" value="Unassembled WGS sequence"/>
</dbReference>
<organism evidence="2 3">
    <name type="scientific">Phytophthora sojae (strain P6497)</name>
    <name type="common">Soybean stem and root rot agent</name>
    <name type="synonym">Phytophthora megasperma f. sp. glycines</name>
    <dbReference type="NCBI Taxonomy" id="1094619"/>
    <lineage>
        <taxon>Eukaryota</taxon>
        <taxon>Sar</taxon>
        <taxon>Stramenopiles</taxon>
        <taxon>Oomycota</taxon>
        <taxon>Peronosporomycetes</taxon>
        <taxon>Peronosporales</taxon>
        <taxon>Peronosporaceae</taxon>
        <taxon>Phytophthora</taxon>
    </lineage>
</organism>
<dbReference type="KEGG" id="psoj:PHYSODRAFT_265365"/>
<feature type="signal peptide" evidence="1">
    <location>
        <begin position="1"/>
        <end position="19"/>
    </location>
</feature>
<dbReference type="GeneID" id="20639655"/>
<keyword evidence="3" id="KW-1185">Reference proteome</keyword>
<evidence type="ECO:0000256" key="1">
    <source>
        <dbReference type="SAM" id="SignalP"/>
    </source>
</evidence>
<feature type="chain" id="PRO_5003472656" description="RxLR effector protein" evidence="1">
    <location>
        <begin position="20"/>
        <end position="68"/>
    </location>
</feature>
<gene>
    <name evidence="2" type="ORF">PHYSODRAFT_265365</name>
</gene>
<sequence>MRFTVHTFLLAVFALTNNADTVDTEDSSVKTYLTEKGKSLTTNATIKAWLAFGKSDEQVMKALDSRMA</sequence>
<proteinExistence type="predicted"/>
<dbReference type="InParanoid" id="G4ZLX8"/>
<accession>G4ZLX8</accession>
<evidence type="ECO:0008006" key="4">
    <source>
        <dbReference type="Google" id="ProtNLM"/>
    </source>
</evidence>
<keyword evidence="1" id="KW-0732">Signal</keyword>
<reference evidence="2 3" key="1">
    <citation type="journal article" date="2006" name="Science">
        <title>Phytophthora genome sequences uncover evolutionary origins and mechanisms of pathogenesis.</title>
        <authorList>
            <person name="Tyler B.M."/>
            <person name="Tripathy S."/>
            <person name="Zhang X."/>
            <person name="Dehal P."/>
            <person name="Jiang R.H."/>
            <person name="Aerts A."/>
            <person name="Arredondo F.D."/>
            <person name="Baxter L."/>
            <person name="Bensasson D."/>
            <person name="Beynon J.L."/>
            <person name="Chapman J."/>
            <person name="Damasceno C.M."/>
            <person name="Dorrance A.E."/>
            <person name="Dou D."/>
            <person name="Dickerman A.W."/>
            <person name="Dubchak I.L."/>
            <person name="Garbelotto M."/>
            <person name="Gijzen M."/>
            <person name="Gordon S.G."/>
            <person name="Govers F."/>
            <person name="Grunwald N.J."/>
            <person name="Huang W."/>
            <person name="Ivors K.L."/>
            <person name="Jones R.W."/>
            <person name="Kamoun S."/>
            <person name="Krampis K."/>
            <person name="Lamour K.H."/>
            <person name="Lee M.K."/>
            <person name="McDonald W.H."/>
            <person name="Medina M."/>
            <person name="Meijer H.J."/>
            <person name="Nordberg E.K."/>
            <person name="Maclean D.J."/>
            <person name="Ospina-Giraldo M.D."/>
            <person name="Morris P.F."/>
            <person name="Phuntumart V."/>
            <person name="Putnam N.H."/>
            <person name="Rash S."/>
            <person name="Rose J.K."/>
            <person name="Sakihama Y."/>
            <person name="Salamov A.A."/>
            <person name="Savidor A."/>
            <person name="Scheuring C.F."/>
            <person name="Smith B.M."/>
            <person name="Sobral B.W."/>
            <person name="Terry A."/>
            <person name="Torto-Alalibo T.A."/>
            <person name="Win J."/>
            <person name="Xu Z."/>
            <person name="Zhang H."/>
            <person name="Grigoriev I.V."/>
            <person name="Rokhsar D.S."/>
            <person name="Boore J.L."/>
        </authorList>
    </citation>
    <scope>NUCLEOTIDE SEQUENCE [LARGE SCALE GENOMIC DNA]</scope>
    <source>
        <strain evidence="2 3">P6497</strain>
    </source>
</reference>
<protein>
    <recommendedName>
        <fullName evidence="4">RxLR effector protein</fullName>
    </recommendedName>
</protein>